<evidence type="ECO:0000313" key="1">
    <source>
        <dbReference type="EMBL" id="GFE65832.1"/>
    </source>
</evidence>
<proteinExistence type="predicted"/>
<reference evidence="1 2" key="1">
    <citation type="submission" date="2019-12" db="EMBL/GenBank/DDBJ databases">
        <title>Litoreibacter badius sp. nov., a novel bacteriochlorophyll a-containing bacterium in the genus Litoreibacter.</title>
        <authorList>
            <person name="Kanamuro M."/>
            <person name="Takabe Y."/>
            <person name="Mori K."/>
            <person name="Takaichi S."/>
            <person name="Hanada S."/>
        </authorList>
    </citation>
    <scope>NUCLEOTIDE SEQUENCE [LARGE SCALE GENOMIC DNA]</scope>
    <source>
        <strain evidence="1 2">K6</strain>
    </source>
</reference>
<evidence type="ECO:0000313" key="2">
    <source>
        <dbReference type="Proteomes" id="UP000436822"/>
    </source>
</evidence>
<organism evidence="1 2">
    <name type="scientific">Litoreibacter roseus</name>
    <dbReference type="NCBI Taxonomy" id="2601869"/>
    <lineage>
        <taxon>Bacteria</taxon>
        <taxon>Pseudomonadati</taxon>
        <taxon>Pseudomonadota</taxon>
        <taxon>Alphaproteobacteria</taxon>
        <taxon>Rhodobacterales</taxon>
        <taxon>Roseobacteraceae</taxon>
        <taxon>Litoreibacter</taxon>
    </lineage>
</organism>
<keyword evidence="2" id="KW-1185">Reference proteome</keyword>
<dbReference type="Proteomes" id="UP000436822">
    <property type="component" value="Unassembled WGS sequence"/>
</dbReference>
<gene>
    <name evidence="1" type="ORF">KIN_29060</name>
</gene>
<name>A0A6N6JKW6_9RHOB</name>
<dbReference type="AlphaFoldDB" id="A0A6N6JKW6"/>
<accession>A0A6N6JKW6</accession>
<protein>
    <submittedName>
        <fullName evidence="1">Uncharacterized protein</fullName>
    </submittedName>
</protein>
<comment type="caution">
    <text evidence="1">The sequence shown here is derived from an EMBL/GenBank/DDBJ whole genome shotgun (WGS) entry which is preliminary data.</text>
</comment>
<sequence>MVVLSMRGKVRGREIVPFLLANPKAQRDLPFRLKRNCDGRETVLAVQGDPI</sequence>
<dbReference type="EMBL" id="BLJE01000003">
    <property type="protein sequence ID" value="GFE65832.1"/>
    <property type="molecule type" value="Genomic_DNA"/>
</dbReference>